<feature type="transmembrane region" description="Helical" evidence="8">
    <location>
        <begin position="35"/>
        <end position="54"/>
    </location>
</feature>
<dbReference type="Proteomes" id="UP001141950">
    <property type="component" value="Unassembled WGS sequence"/>
</dbReference>
<keyword evidence="4" id="KW-0309">Germination</keyword>
<evidence type="ECO:0000256" key="7">
    <source>
        <dbReference type="ARBA" id="ARBA00023136"/>
    </source>
</evidence>
<evidence type="ECO:0000256" key="3">
    <source>
        <dbReference type="ARBA" id="ARBA00022448"/>
    </source>
</evidence>
<name>A0A9X2MNY1_9BACL</name>
<proteinExistence type="inferred from homology"/>
<evidence type="ECO:0000256" key="1">
    <source>
        <dbReference type="ARBA" id="ARBA00004141"/>
    </source>
</evidence>
<feature type="transmembrane region" description="Helical" evidence="8">
    <location>
        <begin position="111"/>
        <end position="132"/>
    </location>
</feature>
<accession>A0A9X2MNY1</accession>
<keyword evidence="10" id="KW-1185">Reference proteome</keyword>
<feature type="transmembrane region" description="Helical" evidence="8">
    <location>
        <begin position="178"/>
        <end position="201"/>
    </location>
</feature>
<feature type="transmembrane region" description="Helical" evidence="8">
    <location>
        <begin position="139"/>
        <end position="158"/>
    </location>
</feature>
<evidence type="ECO:0000313" key="10">
    <source>
        <dbReference type="Proteomes" id="UP001141950"/>
    </source>
</evidence>
<evidence type="ECO:0000313" key="9">
    <source>
        <dbReference type="EMBL" id="MCR2803760.1"/>
    </source>
</evidence>
<sequence length="365" mass="41058">MVKNAQVISMYLLIHSGLIFFLYPADIIESTEVGHWIPILTGFAIHAAVMFVYLKGLRLADGQSVLDLFSSAGRTWSALLLAPVFVYLTMVLVITARAYSEIVNLLFLENTPLWATMALLLGVSAYVASLGIESIMRSGLLLFGLSLPFAVFVLATSFQNVDWHYLLPSIDRASASFSFLFGVPFLRSLFAFGGGFLFLGFIQPSLDYSHRRLLMSSLILLPLFLISVYVPLLTFGQNTSATFLFPFLMATDTVDVDYLIFERTTLFFMLSMFVFVLVFMAIVTWQTVRIATHFVNLPFKPAVMIWTCATFIACTKIEDWQQVERLLGWNTYFRLYAMFVIPAATLAIGIRYARKGDNTNEARAQ</sequence>
<keyword evidence="7 8" id="KW-0472">Membrane</keyword>
<comment type="caution">
    <text evidence="9">The sequence shown here is derived from an EMBL/GenBank/DDBJ whole genome shotgun (WGS) entry which is preliminary data.</text>
</comment>
<protein>
    <submittedName>
        <fullName evidence="9">Spore germination protein</fullName>
    </submittedName>
</protein>
<keyword evidence="3" id="KW-0813">Transport</keyword>
<comment type="subcellular location">
    <subcellularLocation>
        <location evidence="1">Membrane</location>
        <topology evidence="1">Multi-pass membrane protein</topology>
    </subcellularLocation>
</comment>
<dbReference type="AlphaFoldDB" id="A0A9X2MNY1"/>
<dbReference type="RefSeq" id="WP_257444322.1">
    <property type="nucleotide sequence ID" value="NZ_JANIPJ010000004.1"/>
</dbReference>
<dbReference type="EMBL" id="JANIPJ010000004">
    <property type="protein sequence ID" value="MCR2803760.1"/>
    <property type="molecule type" value="Genomic_DNA"/>
</dbReference>
<keyword evidence="6 8" id="KW-1133">Transmembrane helix</keyword>
<gene>
    <name evidence="9" type="ORF">NQZ67_07675</name>
</gene>
<evidence type="ECO:0000256" key="6">
    <source>
        <dbReference type="ARBA" id="ARBA00022989"/>
    </source>
</evidence>
<evidence type="ECO:0000256" key="8">
    <source>
        <dbReference type="SAM" id="Phobius"/>
    </source>
</evidence>
<keyword evidence="5 8" id="KW-0812">Transmembrane</keyword>
<feature type="transmembrane region" description="Helical" evidence="8">
    <location>
        <begin position="333"/>
        <end position="353"/>
    </location>
</feature>
<dbReference type="Pfam" id="PF03845">
    <property type="entry name" value="Spore_permease"/>
    <property type="match status" value="1"/>
</dbReference>
<feature type="transmembrane region" description="Helical" evidence="8">
    <location>
        <begin position="266"/>
        <end position="285"/>
    </location>
</feature>
<dbReference type="GO" id="GO:0016020">
    <property type="term" value="C:membrane"/>
    <property type="evidence" value="ECO:0007669"/>
    <property type="project" value="UniProtKB-SubCell"/>
</dbReference>
<evidence type="ECO:0000256" key="5">
    <source>
        <dbReference type="ARBA" id="ARBA00022692"/>
    </source>
</evidence>
<organism evidence="9 10">
    <name type="scientific">Paenibacillus soyae</name>
    <dbReference type="NCBI Taxonomy" id="2969249"/>
    <lineage>
        <taxon>Bacteria</taxon>
        <taxon>Bacillati</taxon>
        <taxon>Bacillota</taxon>
        <taxon>Bacilli</taxon>
        <taxon>Bacillales</taxon>
        <taxon>Paenibacillaceae</taxon>
        <taxon>Paenibacillus</taxon>
    </lineage>
</organism>
<dbReference type="PANTHER" id="PTHR34975">
    <property type="entry name" value="SPORE GERMINATION PROTEIN A2"/>
    <property type="match status" value="1"/>
</dbReference>
<feature type="transmembrane region" description="Helical" evidence="8">
    <location>
        <begin position="7"/>
        <end position="23"/>
    </location>
</feature>
<feature type="transmembrane region" description="Helical" evidence="8">
    <location>
        <begin position="297"/>
        <end position="313"/>
    </location>
</feature>
<reference evidence="9" key="1">
    <citation type="submission" date="2022-08" db="EMBL/GenBank/DDBJ databases">
        <title>The genomic sequence of strain Paenibacillus sp. SCIV0701.</title>
        <authorList>
            <person name="Zhao H."/>
        </authorList>
    </citation>
    <scope>NUCLEOTIDE SEQUENCE</scope>
    <source>
        <strain evidence="9">SCIV0701</strain>
    </source>
</reference>
<feature type="transmembrane region" description="Helical" evidence="8">
    <location>
        <begin position="213"/>
        <end position="235"/>
    </location>
</feature>
<feature type="transmembrane region" description="Helical" evidence="8">
    <location>
        <begin position="75"/>
        <end position="99"/>
    </location>
</feature>
<dbReference type="PANTHER" id="PTHR34975:SF2">
    <property type="entry name" value="SPORE GERMINATION PROTEIN A2"/>
    <property type="match status" value="1"/>
</dbReference>
<evidence type="ECO:0000256" key="4">
    <source>
        <dbReference type="ARBA" id="ARBA00022544"/>
    </source>
</evidence>
<evidence type="ECO:0000256" key="2">
    <source>
        <dbReference type="ARBA" id="ARBA00007998"/>
    </source>
</evidence>
<comment type="similarity">
    <text evidence="2">Belongs to the amino acid-polyamine-organocation (APC) superfamily. Spore germination protein (SGP) (TC 2.A.3.9) family.</text>
</comment>
<dbReference type="InterPro" id="IPR004761">
    <property type="entry name" value="Spore_GerAB"/>
</dbReference>
<dbReference type="GO" id="GO:0009847">
    <property type="term" value="P:spore germination"/>
    <property type="evidence" value="ECO:0007669"/>
    <property type="project" value="InterPro"/>
</dbReference>